<evidence type="ECO:0000313" key="1">
    <source>
        <dbReference type="EMBL" id="CCO94544.1"/>
    </source>
</evidence>
<dbReference type="EMBL" id="CAPB01000033">
    <property type="protein sequence ID" value="CCO94544.1"/>
    <property type="molecule type" value="Genomic_DNA"/>
</dbReference>
<reference evidence="1 2" key="2">
    <citation type="submission" date="2013-04" db="EMBL/GenBank/DDBJ databases">
        <title>Comparative genomics of 12 strains of Erwinia amylovora identifies a pan-genome with a large conserved core and provides insights into host specificity.</title>
        <authorList>
            <person name="Mann R.A."/>
            <person name="Smits T.H.M."/>
            <person name="Buehlmann A."/>
            <person name="Blom J."/>
            <person name="Goesmann A."/>
            <person name="Frey J.E."/>
            <person name="Plummer K.M."/>
            <person name="Beer S.V."/>
            <person name="Luck J."/>
            <person name="Duffy B."/>
            <person name="Rodoni B."/>
        </authorList>
    </citation>
    <scope>NUCLEOTIDE SEQUENCE [LARGE SCALE GENOMIC DNA]</scope>
    <source>
        <strain evidence="2">CFBP 1232</strain>
    </source>
</reference>
<proteinExistence type="predicted"/>
<name>A0A831A304_ERWAM</name>
<protein>
    <submittedName>
        <fullName evidence="1">Uncharacterized protein</fullName>
    </submittedName>
</protein>
<evidence type="ECO:0000313" key="2">
    <source>
        <dbReference type="Proteomes" id="UP000013111"/>
    </source>
</evidence>
<gene>
    <name evidence="1" type="ORF">BN437_2634</name>
</gene>
<dbReference type="Proteomes" id="UP000013111">
    <property type="component" value="Unassembled WGS sequence"/>
</dbReference>
<sequence>MTDKAAKSALCGCFHGTRFILPSTRQERNG</sequence>
<reference evidence="1 2" key="1">
    <citation type="submission" date="2012-11" db="EMBL/GenBank/DDBJ databases">
        <authorList>
            <person name="Linke B."/>
        </authorList>
    </citation>
    <scope>NUCLEOTIDE SEQUENCE [LARGE SCALE GENOMIC DNA]</scope>
    <source>
        <strain evidence="2">CFBP 1232</strain>
    </source>
</reference>
<comment type="caution">
    <text evidence="1">The sequence shown here is derived from an EMBL/GenBank/DDBJ whole genome shotgun (WGS) entry which is preliminary data.</text>
</comment>
<dbReference type="AlphaFoldDB" id="A0A831A304"/>
<organism evidence="1 2">
    <name type="scientific">Erwinia amylovora NBRC 12687 = CFBP 1232</name>
    <dbReference type="NCBI Taxonomy" id="1219359"/>
    <lineage>
        <taxon>Bacteria</taxon>
        <taxon>Pseudomonadati</taxon>
        <taxon>Pseudomonadota</taxon>
        <taxon>Gammaproteobacteria</taxon>
        <taxon>Enterobacterales</taxon>
        <taxon>Erwiniaceae</taxon>
        <taxon>Erwinia</taxon>
    </lineage>
</organism>
<accession>A0A831A304</accession>